<feature type="transmembrane region" description="Helical" evidence="10">
    <location>
        <begin position="191"/>
        <end position="210"/>
    </location>
</feature>
<proteinExistence type="predicted"/>
<evidence type="ECO:0000256" key="5">
    <source>
        <dbReference type="ARBA" id="ARBA00022741"/>
    </source>
</evidence>
<dbReference type="InterPro" id="IPR017871">
    <property type="entry name" value="ABC_transporter-like_CS"/>
</dbReference>
<dbReference type="GO" id="GO:0005524">
    <property type="term" value="F:ATP binding"/>
    <property type="evidence" value="ECO:0007669"/>
    <property type="project" value="UniProtKB-KW"/>
</dbReference>
<evidence type="ECO:0000256" key="6">
    <source>
        <dbReference type="ARBA" id="ARBA00022840"/>
    </source>
</evidence>
<keyword evidence="3" id="KW-1003">Cell membrane</keyword>
<dbReference type="PROSITE" id="PS00211">
    <property type="entry name" value="ABC_TRANSPORTER_1"/>
    <property type="match status" value="1"/>
</dbReference>
<dbReference type="PANTHER" id="PTHR24221">
    <property type="entry name" value="ATP-BINDING CASSETTE SUB-FAMILY B"/>
    <property type="match status" value="1"/>
</dbReference>
<dbReference type="Proteomes" id="UP000273516">
    <property type="component" value="Unassembled WGS sequence"/>
</dbReference>
<evidence type="ECO:0000256" key="1">
    <source>
        <dbReference type="ARBA" id="ARBA00004651"/>
    </source>
</evidence>
<dbReference type="AlphaFoldDB" id="A0A3M0M989"/>
<dbReference type="FunFam" id="3.40.50.300:FF:000221">
    <property type="entry name" value="Multidrug ABC transporter ATP-binding protein"/>
    <property type="match status" value="1"/>
</dbReference>
<dbReference type="PROSITE" id="PS50893">
    <property type="entry name" value="ABC_TRANSPORTER_2"/>
    <property type="match status" value="1"/>
</dbReference>
<keyword evidence="7 10" id="KW-1133">Transmembrane helix</keyword>
<dbReference type="GO" id="GO:0005886">
    <property type="term" value="C:plasma membrane"/>
    <property type="evidence" value="ECO:0007669"/>
    <property type="project" value="UniProtKB-SubCell"/>
</dbReference>
<keyword evidence="6 13" id="KW-0067">ATP-binding</keyword>
<sequence>MEFFDPSRQGGAFRSGQGDDHSVTQPATQELPSRQLFVRLWKNYLHQHRGAMALAFGLMTVEGSTLALISWMLKPLFDRVFIGKDADAIWWVGGAIFAIFLLRAVTLIASRSLLKRISLNISTEMQRDMLAHILTLDGRFFRDNSPGALIERVQGDTIAVQGVWATIITGATRDVISLIGLFAVAVSIDPAWTVAALIGVPLLVAPAALIQRYIRRKMRQSRANASLRATRLDEILHGIASIRLNRTEEAQTRRFGEIIGRIRRAEIKVAATSVLMPALTDIVTGIGFVAVLALGGSQVMDGTRSVGDFMSFFTALALAFQPMRRLGGTAGSWQTAAASLERIYQILDTRPTILPGPRREAPTDTSIELDDVRLSYDGQQVLHGLSFRAEAGQTTALVGPSGAGKSTVFNLLTRMVDPDGGRVLLGGIEVAEYDLETLRDQFSTVSQEAALFDETLRDNILMGRPDADETALRQALEAAHVSEFTDGLNQGLDSAAGPRGSSLSGGQRQRVAIARAVLRDAPILLLDEATSALDSASERLVQDSLDRLSKGRTTLVIAHRLSTIRNADKIVVIDAGRVVEQGSHDQLMSKGGSYANLVAMQFGEPS</sequence>
<gene>
    <name evidence="13" type="ORF">C9E81_14520</name>
</gene>
<evidence type="ECO:0000259" key="12">
    <source>
        <dbReference type="PROSITE" id="PS50929"/>
    </source>
</evidence>
<dbReference type="PROSITE" id="PS50929">
    <property type="entry name" value="ABC_TM1F"/>
    <property type="match status" value="1"/>
</dbReference>
<comment type="subcellular location">
    <subcellularLocation>
        <location evidence="1">Cell membrane</location>
        <topology evidence="1">Multi-pass membrane protein</topology>
    </subcellularLocation>
</comment>
<feature type="transmembrane region" description="Helical" evidence="10">
    <location>
        <begin position="51"/>
        <end position="73"/>
    </location>
</feature>
<evidence type="ECO:0000256" key="4">
    <source>
        <dbReference type="ARBA" id="ARBA00022692"/>
    </source>
</evidence>
<comment type="caution">
    <text evidence="13">The sequence shown here is derived from an EMBL/GenBank/DDBJ whole genome shotgun (WGS) entry which is preliminary data.</text>
</comment>
<dbReference type="GO" id="GO:0016887">
    <property type="term" value="F:ATP hydrolysis activity"/>
    <property type="evidence" value="ECO:0007669"/>
    <property type="project" value="InterPro"/>
</dbReference>
<keyword evidence="5" id="KW-0547">Nucleotide-binding</keyword>
<dbReference type="Pfam" id="PF00005">
    <property type="entry name" value="ABC_tran"/>
    <property type="match status" value="1"/>
</dbReference>
<evidence type="ECO:0000256" key="3">
    <source>
        <dbReference type="ARBA" id="ARBA00022475"/>
    </source>
</evidence>
<feature type="transmembrane region" description="Helical" evidence="10">
    <location>
        <begin position="269"/>
        <end position="294"/>
    </location>
</feature>
<evidence type="ECO:0000256" key="2">
    <source>
        <dbReference type="ARBA" id="ARBA00022448"/>
    </source>
</evidence>
<evidence type="ECO:0000256" key="10">
    <source>
        <dbReference type="SAM" id="Phobius"/>
    </source>
</evidence>
<dbReference type="InterPro" id="IPR027417">
    <property type="entry name" value="P-loop_NTPase"/>
</dbReference>
<feature type="transmembrane region" description="Helical" evidence="10">
    <location>
        <begin position="88"/>
        <end position="109"/>
    </location>
</feature>
<dbReference type="SMART" id="SM00382">
    <property type="entry name" value="AAA"/>
    <property type="match status" value="1"/>
</dbReference>
<dbReference type="CDD" id="cd18552">
    <property type="entry name" value="ABC_6TM_MsbA_like"/>
    <property type="match status" value="1"/>
</dbReference>
<name>A0A3M0M989_9RHOB</name>
<feature type="region of interest" description="Disordered" evidence="9">
    <location>
        <begin position="1"/>
        <end position="28"/>
    </location>
</feature>
<evidence type="ECO:0000259" key="11">
    <source>
        <dbReference type="PROSITE" id="PS50893"/>
    </source>
</evidence>
<dbReference type="OrthoDB" id="9808328at2"/>
<dbReference type="InterPro" id="IPR003593">
    <property type="entry name" value="AAA+_ATPase"/>
</dbReference>
<dbReference type="SUPFAM" id="SSF52540">
    <property type="entry name" value="P-loop containing nucleoside triphosphate hydrolases"/>
    <property type="match status" value="1"/>
</dbReference>
<dbReference type="InterPro" id="IPR036640">
    <property type="entry name" value="ABC1_TM_sf"/>
</dbReference>
<accession>A0A3M0M989</accession>
<feature type="domain" description="ABC transmembrane type-1" evidence="12">
    <location>
        <begin position="53"/>
        <end position="335"/>
    </location>
</feature>
<dbReference type="SUPFAM" id="SSF90123">
    <property type="entry name" value="ABC transporter transmembrane region"/>
    <property type="match status" value="1"/>
</dbReference>
<dbReference type="EMBL" id="QOKZ01000005">
    <property type="protein sequence ID" value="RMC34358.1"/>
    <property type="molecule type" value="Genomic_DNA"/>
</dbReference>
<organism evidence="13 14">
    <name type="scientific">Paracoccus alkanivorans</name>
    <dbReference type="NCBI Taxonomy" id="2116655"/>
    <lineage>
        <taxon>Bacteria</taxon>
        <taxon>Pseudomonadati</taxon>
        <taxon>Pseudomonadota</taxon>
        <taxon>Alphaproteobacteria</taxon>
        <taxon>Rhodobacterales</taxon>
        <taxon>Paracoccaceae</taxon>
        <taxon>Paracoccus</taxon>
    </lineage>
</organism>
<evidence type="ECO:0000313" key="13">
    <source>
        <dbReference type="EMBL" id="RMC34358.1"/>
    </source>
</evidence>
<dbReference type="Gene3D" id="3.40.50.300">
    <property type="entry name" value="P-loop containing nucleotide triphosphate hydrolases"/>
    <property type="match status" value="1"/>
</dbReference>
<dbReference type="Gene3D" id="1.20.1560.10">
    <property type="entry name" value="ABC transporter type 1, transmembrane domain"/>
    <property type="match status" value="1"/>
</dbReference>
<dbReference type="InterPro" id="IPR011527">
    <property type="entry name" value="ABC1_TM_dom"/>
</dbReference>
<evidence type="ECO:0000256" key="8">
    <source>
        <dbReference type="ARBA" id="ARBA00023136"/>
    </source>
</evidence>
<keyword evidence="14" id="KW-1185">Reference proteome</keyword>
<feature type="domain" description="ABC transporter" evidence="11">
    <location>
        <begin position="367"/>
        <end position="600"/>
    </location>
</feature>
<dbReference type="InterPro" id="IPR039421">
    <property type="entry name" value="Type_1_exporter"/>
</dbReference>
<dbReference type="Pfam" id="PF00664">
    <property type="entry name" value="ABC_membrane"/>
    <property type="match status" value="1"/>
</dbReference>
<evidence type="ECO:0000256" key="7">
    <source>
        <dbReference type="ARBA" id="ARBA00022989"/>
    </source>
</evidence>
<dbReference type="InterPro" id="IPR003439">
    <property type="entry name" value="ABC_transporter-like_ATP-bd"/>
</dbReference>
<keyword evidence="2" id="KW-0813">Transport</keyword>
<evidence type="ECO:0000256" key="9">
    <source>
        <dbReference type="SAM" id="MobiDB-lite"/>
    </source>
</evidence>
<reference evidence="13 14" key="1">
    <citation type="submission" date="2018-07" db="EMBL/GenBank/DDBJ databases">
        <authorList>
            <person name="Zhang Y."/>
            <person name="Wang L."/>
            <person name="Ma S."/>
        </authorList>
    </citation>
    <scope>NUCLEOTIDE SEQUENCE [LARGE SCALE GENOMIC DNA]</scope>
    <source>
        <strain evidence="13 14">4-2</strain>
    </source>
</reference>
<dbReference type="GO" id="GO:0140359">
    <property type="term" value="F:ABC-type transporter activity"/>
    <property type="evidence" value="ECO:0007669"/>
    <property type="project" value="InterPro"/>
</dbReference>
<keyword evidence="8 10" id="KW-0472">Membrane</keyword>
<dbReference type="PANTHER" id="PTHR24221:SF654">
    <property type="entry name" value="ATP-BINDING CASSETTE SUB-FAMILY B MEMBER 6"/>
    <property type="match status" value="1"/>
</dbReference>
<dbReference type="GO" id="GO:0034040">
    <property type="term" value="F:ATPase-coupled lipid transmembrane transporter activity"/>
    <property type="evidence" value="ECO:0007669"/>
    <property type="project" value="TreeGrafter"/>
</dbReference>
<protein>
    <submittedName>
        <fullName evidence="13">ABC transporter ATP-binding protein</fullName>
    </submittedName>
</protein>
<feature type="transmembrane region" description="Helical" evidence="10">
    <location>
        <begin position="162"/>
        <end position="185"/>
    </location>
</feature>
<keyword evidence="4 10" id="KW-0812">Transmembrane</keyword>
<evidence type="ECO:0000313" key="14">
    <source>
        <dbReference type="Proteomes" id="UP000273516"/>
    </source>
</evidence>